<sequence>MIQTKNIDNGLNHEGFIVNPCKVEYITADYRKLIDDLLCQLQTCLGDKLHSVYLYGSVARGEARQYQSDLDLSLVFNQELTEQEQHAVKGIQRTTEQHYDLVTKIDFDPGIIHQVLLPEEKYRWHFWLKHCCCCIYGEDLSRQFAWQKPSLAIAHALNGDLSDFLQRRLGMLNYGSAARVGREVAKKILRTVYTIIAVEHGSWYVSLDDIIAAIRTCSLPCAPAIEAIVGLWQTEQPTQERIAQVIQRDALPIVKWVDDVFAPFRSL</sequence>
<dbReference type="EMBL" id="JAIWIU010000101">
    <property type="protein sequence ID" value="MCA2017300.1"/>
    <property type="molecule type" value="Genomic_DNA"/>
</dbReference>
<dbReference type="InterPro" id="IPR002934">
    <property type="entry name" value="Polymerase_NTP_transf_dom"/>
</dbReference>
<dbReference type="PANTHER" id="PTHR33933">
    <property type="entry name" value="NUCLEOTIDYLTRANSFERASE"/>
    <property type="match status" value="1"/>
</dbReference>
<reference evidence="3" key="1">
    <citation type="submission" date="2023-07" db="EMBL/GenBank/DDBJ databases">
        <title>Molecular identification of indigenous halophilic bacteria isolated from red sea cost, biodegradation of synthetic dyes and assessment of degraded metabolite toxicity.</title>
        <authorList>
            <person name="Chaieb K."/>
            <person name="Altayb H.N."/>
        </authorList>
    </citation>
    <scope>NUCLEOTIDE SEQUENCE [LARGE SCALE GENOMIC DNA]</scope>
    <source>
        <strain evidence="3">K20</strain>
    </source>
</reference>
<comment type="caution">
    <text evidence="2">The sequence shown here is derived from an EMBL/GenBank/DDBJ whole genome shotgun (WGS) entry which is preliminary data.</text>
</comment>
<dbReference type="CDD" id="cd05403">
    <property type="entry name" value="NT_KNTase_like"/>
    <property type="match status" value="1"/>
</dbReference>
<evidence type="ECO:0000259" key="1">
    <source>
        <dbReference type="Pfam" id="PF01909"/>
    </source>
</evidence>
<dbReference type="SUPFAM" id="SSF81301">
    <property type="entry name" value="Nucleotidyltransferase"/>
    <property type="match status" value="1"/>
</dbReference>
<proteinExistence type="predicted"/>
<name>A0ABS7YSQ0_9VIBR</name>
<dbReference type="RefSeq" id="WP_225251051.1">
    <property type="nucleotide sequence ID" value="NZ_JAIWIU010000101.1"/>
</dbReference>
<organism evidence="2 3">
    <name type="scientific">Vibrio tritonius</name>
    <dbReference type="NCBI Taxonomy" id="1435069"/>
    <lineage>
        <taxon>Bacteria</taxon>
        <taxon>Pseudomonadati</taxon>
        <taxon>Pseudomonadota</taxon>
        <taxon>Gammaproteobacteria</taxon>
        <taxon>Vibrionales</taxon>
        <taxon>Vibrionaceae</taxon>
        <taxon>Vibrio</taxon>
    </lineage>
</organism>
<feature type="domain" description="Polymerase nucleotidyl transferase" evidence="1">
    <location>
        <begin position="50"/>
        <end position="113"/>
    </location>
</feature>
<dbReference type="PANTHER" id="PTHR33933:SF1">
    <property type="entry name" value="PROTEIN ADENYLYLTRANSFERASE MNTA-RELATED"/>
    <property type="match status" value="1"/>
</dbReference>
<dbReference type="Proteomes" id="UP001199044">
    <property type="component" value="Unassembled WGS sequence"/>
</dbReference>
<keyword evidence="3" id="KW-1185">Reference proteome</keyword>
<gene>
    <name evidence="2" type="ORF">LDJ79_14345</name>
</gene>
<protein>
    <submittedName>
        <fullName evidence="2">Nucleotidyltransferase domain-containing protein</fullName>
    </submittedName>
</protein>
<evidence type="ECO:0000313" key="2">
    <source>
        <dbReference type="EMBL" id="MCA2017300.1"/>
    </source>
</evidence>
<dbReference type="InterPro" id="IPR052548">
    <property type="entry name" value="Type_VII_TA_antitoxin"/>
</dbReference>
<dbReference type="Pfam" id="PF01909">
    <property type="entry name" value="NTP_transf_2"/>
    <property type="match status" value="1"/>
</dbReference>
<evidence type="ECO:0000313" key="3">
    <source>
        <dbReference type="Proteomes" id="UP001199044"/>
    </source>
</evidence>
<dbReference type="Gene3D" id="3.30.460.10">
    <property type="entry name" value="Beta Polymerase, domain 2"/>
    <property type="match status" value="1"/>
</dbReference>
<dbReference type="InterPro" id="IPR043519">
    <property type="entry name" value="NT_sf"/>
</dbReference>
<accession>A0ABS7YSQ0</accession>